<dbReference type="SUPFAM" id="SSF52540">
    <property type="entry name" value="P-loop containing nucleoside triphosphate hydrolases"/>
    <property type="match status" value="1"/>
</dbReference>
<dbReference type="PANTHER" id="PTHR16305:SF28">
    <property type="entry name" value="GUANYLATE CYCLASE DOMAIN-CONTAINING PROTEIN"/>
    <property type="match status" value="1"/>
</dbReference>
<dbReference type="GO" id="GO:0005737">
    <property type="term" value="C:cytoplasm"/>
    <property type="evidence" value="ECO:0007669"/>
    <property type="project" value="TreeGrafter"/>
</dbReference>
<dbReference type="EMBL" id="LAZR01068794">
    <property type="protein sequence ID" value="KKK48972.1"/>
    <property type="molecule type" value="Genomic_DNA"/>
</dbReference>
<evidence type="ECO:0000259" key="3">
    <source>
        <dbReference type="Pfam" id="PF13191"/>
    </source>
</evidence>
<dbReference type="Gene3D" id="3.40.50.300">
    <property type="entry name" value="P-loop containing nucleotide triphosphate hydrolases"/>
    <property type="match status" value="1"/>
</dbReference>
<keyword evidence="1" id="KW-0547">Nucleotide-binding</keyword>
<gene>
    <name evidence="4" type="ORF">LCGC14_3139760</name>
</gene>
<dbReference type="AlphaFoldDB" id="A0A0F8VXC5"/>
<dbReference type="PANTHER" id="PTHR16305">
    <property type="entry name" value="TESTICULAR SOLUBLE ADENYLYL CYCLASE"/>
    <property type="match status" value="1"/>
</dbReference>
<accession>A0A0F8VXC5</accession>
<proteinExistence type="predicted"/>
<dbReference type="Pfam" id="PF13191">
    <property type="entry name" value="AAA_16"/>
    <property type="match status" value="1"/>
</dbReference>
<comment type="caution">
    <text evidence="4">The sequence shown here is derived from an EMBL/GenBank/DDBJ whole genome shotgun (WGS) entry which is preliminary data.</text>
</comment>
<dbReference type="GO" id="GO:0004016">
    <property type="term" value="F:adenylate cyclase activity"/>
    <property type="evidence" value="ECO:0007669"/>
    <property type="project" value="TreeGrafter"/>
</dbReference>
<dbReference type="GO" id="GO:0005524">
    <property type="term" value="F:ATP binding"/>
    <property type="evidence" value="ECO:0007669"/>
    <property type="project" value="UniProtKB-KW"/>
</dbReference>
<name>A0A0F8VXC5_9ZZZZ</name>
<feature type="non-terminal residue" evidence="4">
    <location>
        <position position="268"/>
    </location>
</feature>
<keyword evidence="2" id="KW-0067">ATP-binding</keyword>
<sequence>MLDGVLEGLDSGRTVQLIGEPGIGKTRLVTEVLERSRDLGYVALAGRGAEFEREVPFSVFADALEDHLASLDMTSLDGLDAERLGELAVVFPSISSQVDDGVEELQLERYRFHRAVRALLEELAGHRPLVLALDDLHWADTASVELVRHLLRHQPEAPVLFLLALRHRQAPQELRAALDSAAREGTSDRIELAALERTEAEELLGEALDRPTREMLCRASGGNPFYLKQLARAAQRGTDAPASGRESQETDVPQAVTASIIDEIAVLS</sequence>
<evidence type="ECO:0000256" key="2">
    <source>
        <dbReference type="ARBA" id="ARBA00022840"/>
    </source>
</evidence>
<evidence type="ECO:0000313" key="4">
    <source>
        <dbReference type="EMBL" id="KKK48972.1"/>
    </source>
</evidence>
<dbReference type="InterPro" id="IPR041664">
    <property type="entry name" value="AAA_16"/>
</dbReference>
<organism evidence="4">
    <name type="scientific">marine sediment metagenome</name>
    <dbReference type="NCBI Taxonomy" id="412755"/>
    <lineage>
        <taxon>unclassified sequences</taxon>
        <taxon>metagenomes</taxon>
        <taxon>ecological metagenomes</taxon>
    </lineage>
</organism>
<evidence type="ECO:0000256" key="1">
    <source>
        <dbReference type="ARBA" id="ARBA00022741"/>
    </source>
</evidence>
<dbReference type="InterPro" id="IPR027417">
    <property type="entry name" value="P-loop_NTPase"/>
</dbReference>
<reference evidence="4" key="1">
    <citation type="journal article" date="2015" name="Nature">
        <title>Complex archaea that bridge the gap between prokaryotes and eukaryotes.</title>
        <authorList>
            <person name="Spang A."/>
            <person name="Saw J.H."/>
            <person name="Jorgensen S.L."/>
            <person name="Zaremba-Niedzwiedzka K."/>
            <person name="Martijn J."/>
            <person name="Lind A.E."/>
            <person name="van Eijk R."/>
            <person name="Schleper C."/>
            <person name="Guy L."/>
            <person name="Ettema T.J."/>
        </authorList>
    </citation>
    <scope>NUCLEOTIDE SEQUENCE</scope>
</reference>
<feature type="domain" description="Orc1-like AAA ATPase" evidence="3">
    <location>
        <begin position="3"/>
        <end position="161"/>
    </location>
</feature>
<protein>
    <recommendedName>
        <fullName evidence="3">Orc1-like AAA ATPase domain-containing protein</fullName>
    </recommendedName>
</protein>